<dbReference type="KEGG" id="ttq:NIES37_52690"/>
<protein>
    <submittedName>
        <fullName evidence="3">Uncharacterized protein</fullName>
    </submittedName>
</protein>
<feature type="chain" id="PRO_5012441800" evidence="2">
    <location>
        <begin position="22"/>
        <end position="69"/>
    </location>
</feature>
<accession>A0A1Z4N6B8</accession>
<feature type="signal peptide" evidence="2">
    <location>
        <begin position="1"/>
        <end position="21"/>
    </location>
</feature>
<evidence type="ECO:0000256" key="1">
    <source>
        <dbReference type="SAM" id="MobiDB-lite"/>
    </source>
</evidence>
<evidence type="ECO:0000313" key="4">
    <source>
        <dbReference type="Proteomes" id="UP000218785"/>
    </source>
</evidence>
<sequence length="69" mass="7559">MNKFAKGVLLALVIATPVAIAAPSFQAEAATQNTTHHLVSSKTKSGKSLKHKHLRHHLKKHTNLKTNKK</sequence>
<proteinExistence type="predicted"/>
<feature type="compositionally biased region" description="Basic residues" evidence="1">
    <location>
        <begin position="44"/>
        <end position="69"/>
    </location>
</feature>
<evidence type="ECO:0000313" key="3">
    <source>
        <dbReference type="EMBL" id="BAZ01270.1"/>
    </source>
</evidence>
<name>A0A1Z4N6B8_9CYAN</name>
<keyword evidence="2" id="KW-0732">Signal</keyword>
<reference evidence="3 4" key="1">
    <citation type="submission" date="2017-06" db="EMBL/GenBank/DDBJ databases">
        <title>Genome sequencing of cyanobaciteial culture collection at National Institute for Environmental Studies (NIES).</title>
        <authorList>
            <person name="Hirose Y."/>
            <person name="Shimura Y."/>
            <person name="Fujisawa T."/>
            <person name="Nakamura Y."/>
            <person name="Kawachi M."/>
        </authorList>
    </citation>
    <scope>NUCLEOTIDE SEQUENCE [LARGE SCALE GENOMIC DNA]</scope>
    <source>
        <strain evidence="3 4">NIES-37</strain>
    </source>
</reference>
<dbReference type="Proteomes" id="UP000218785">
    <property type="component" value="Chromosome"/>
</dbReference>
<gene>
    <name evidence="3" type="ORF">NIES37_52690</name>
</gene>
<dbReference type="RefSeq" id="WP_096580744.1">
    <property type="nucleotide sequence ID" value="NZ_CAWNJS010000001.1"/>
</dbReference>
<organism evidence="3 4">
    <name type="scientific">Tolypothrix tenuis PCC 7101</name>
    <dbReference type="NCBI Taxonomy" id="231146"/>
    <lineage>
        <taxon>Bacteria</taxon>
        <taxon>Bacillati</taxon>
        <taxon>Cyanobacteriota</taxon>
        <taxon>Cyanophyceae</taxon>
        <taxon>Nostocales</taxon>
        <taxon>Tolypothrichaceae</taxon>
        <taxon>Tolypothrix</taxon>
    </lineage>
</organism>
<keyword evidence="4" id="KW-1185">Reference proteome</keyword>
<dbReference type="EMBL" id="AP018248">
    <property type="protein sequence ID" value="BAZ01270.1"/>
    <property type="molecule type" value="Genomic_DNA"/>
</dbReference>
<feature type="region of interest" description="Disordered" evidence="1">
    <location>
        <begin position="33"/>
        <end position="69"/>
    </location>
</feature>
<evidence type="ECO:0000256" key="2">
    <source>
        <dbReference type="SAM" id="SignalP"/>
    </source>
</evidence>
<dbReference type="AlphaFoldDB" id="A0A1Z4N6B8"/>